<comment type="subcellular location">
    <subcellularLocation>
        <location evidence="1 7">Cell membrane</location>
        <topology evidence="1 7">Multi-pass membrane protein</topology>
    </subcellularLocation>
</comment>
<keyword evidence="10" id="KW-1185">Reference proteome</keyword>
<dbReference type="InterPro" id="IPR035906">
    <property type="entry name" value="MetI-like_sf"/>
</dbReference>
<evidence type="ECO:0000256" key="3">
    <source>
        <dbReference type="ARBA" id="ARBA00022475"/>
    </source>
</evidence>
<dbReference type="InterPro" id="IPR000515">
    <property type="entry name" value="MetI-like"/>
</dbReference>
<dbReference type="EMBL" id="JACOOU010000008">
    <property type="protein sequence ID" value="MBC5673899.1"/>
    <property type="molecule type" value="Genomic_DNA"/>
</dbReference>
<dbReference type="Pfam" id="PF00528">
    <property type="entry name" value="BPD_transp_1"/>
    <property type="match status" value="1"/>
</dbReference>
<dbReference type="RefSeq" id="WP_054353325.1">
    <property type="nucleotide sequence ID" value="NZ_JACOOU010000008.1"/>
</dbReference>
<feature type="transmembrane region" description="Helical" evidence="7">
    <location>
        <begin position="222"/>
        <end position="243"/>
    </location>
</feature>
<dbReference type="InterPro" id="IPR051393">
    <property type="entry name" value="ABC_transporter_permease"/>
</dbReference>
<evidence type="ECO:0000259" key="8">
    <source>
        <dbReference type="PROSITE" id="PS50928"/>
    </source>
</evidence>
<evidence type="ECO:0000256" key="6">
    <source>
        <dbReference type="ARBA" id="ARBA00023136"/>
    </source>
</evidence>
<evidence type="ECO:0000256" key="4">
    <source>
        <dbReference type="ARBA" id="ARBA00022692"/>
    </source>
</evidence>
<feature type="transmembrane region" description="Helical" evidence="7">
    <location>
        <begin position="270"/>
        <end position="293"/>
    </location>
</feature>
<dbReference type="PANTHER" id="PTHR30193">
    <property type="entry name" value="ABC TRANSPORTER PERMEASE PROTEIN"/>
    <property type="match status" value="1"/>
</dbReference>
<keyword evidence="2 7" id="KW-0813">Transport</keyword>
<dbReference type="SUPFAM" id="SSF161098">
    <property type="entry name" value="MetI-like"/>
    <property type="match status" value="1"/>
</dbReference>
<feature type="transmembrane region" description="Helical" evidence="7">
    <location>
        <begin position="115"/>
        <end position="135"/>
    </location>
</feature>
<feature type="domain" description="ABC transmembrane type-1" evidence="8">
    <location>
        <begin position="78"/>
        <end position="291"/>
    </location>
</feature>
<gene>
    <name evidence="9" type="ORF">H8S76_16735</name>
</gene>
<dbReference type="Proteomes" id="UP000654573">
    <property type="component" value="Unassembled WGS sequence"/>
</dbReference>
<dbReference type="Gene3D" id="1.10.3720.10">
    <property type="entry name" value="MetI-like"/>
    <property type="match status" value="1"/>
</dbReference>
<evidence type="ECO:0000256" key="7">
    <source>
        <dbReference type="RuleBase" id="RU363032"/>
    </source>
</evidence>
<comment type="caution">
    <text evidence="9">The sequence shown here is derived from an EMBL/GenBank/DDBJ whole genome shotgun (WGS) entry which is preliminary data.</text>
</comment>
<name>A0ABR7FFI4_9FIRM</name>
<evidence type="ECO:0000256" key="2">
    <source>
        <dbReference type="ARBA" id="ARBA00022448"/>
    </source>
</evidence>
<evidence type="ECO:0000256" key="1">
    <source>
        <dbReference type="ARBA" id="ARBA00004651"/>
    </source>
</evidence>
<protein>
    <submittedName>
        <fullName evidence="9">Sugar ABC transporter permease</fullName>
    </submittedName>
</protein>
<dbReference type="PROSITE" id="PS50928">
    <property type="entry name" value="ABC_TM1"/>
    <property type="match status" value="1"/>
</dbReference>
<keyword evidence="5 7" id="KW-1133">Transmembrane helix</keyword>
<keyword evidence="6 7" id="KW-0472">Membrane</keyword>
<keyword evidence="4 7" id="KW-0812">Transmembrane</keyword>
<organism evidence="9 10">
    <name type="scientific">Blautia celeris</name>
    <dbReference type="NCBI Taxonomy" id="2763026"/>
    <lineage>
        <taxon>Bacteria</taxon>
        <taxon>Bacillati</taxon>
        <taxon>Bacillota</taxon>
        <taxon>Clostridia</taxon>
        <taxon>Lachnospirales</taxon>
        <taxon>Lachnospiraceae</taxon>
        <taxon>Blautia</taxon>
    </lineage>
</organism>
<dbReference type="PANTHER" id="PTHR30193:SF37">
    <property type="entry name" value="INNER MEMBRANE ABC TRANSPORTER PERMEASE PROTEIN YCJO"/>
    <property type="match status" value="1"/>
</dbReference>
<comment type="similarity">
    <text evidence="7">Belongs to the binding-protein-dependent transport system permease family.</text>
</comment>
<dbReference type="SUPFAM" id="SSF160964">
    <property type="entry name" value="MalF N-terminal region-like"/>
    <property type="match status" value="1"/>
</dbReference>
<proteinExistence type="inferred from homology"/>
<sequence length="300" mass="33839">MEKTTLQKRSAAIIRRNRKKAYLFLLPNFLGFFVFTLIPVITALVYSLTDYDGNNRMNFVGLKNFLQLFSDSSFVFSLQNTLIYTIVTVPLIILLSLLVSVLMNNGVKGAPIYRAIMLFPHIASIVAVTVVWQFLYNAKSGPINQILQTFGVDNPPAWLSNQKTALIAVMIMIVWKGIGYYMIIYLAGLRGIPADQYEAATVDGANAWEKLRYVTIPNLRPVTFYATIMCIINSFQVFTPIYVMTKGGPGRATSVLVLKIYEDAFVNYKFGYASAEAMILFLLILIVTLIQFYHNKKMEA</sequence>
<evidence type="ECO:0000313" key="9">
    <source>
        <dbReference type="EMBL" id="MBC5673899.1"/>
    </source>
</evidence>
<reference evidence="9 10" key="1">
    <citation type="submission" date="2020-08" db="EMBL/GenBank/DDBJ databases">
        <title>Genome public.</title>
        <authorList>
            <person name="Liu C."/>
            <person name="Sun Q."/>
        </authorList>
    </citation>
    <scope>NUCLEOTIDE SEQUENCE [LARGE SCALE GENOMIC DNA]</scope>
    <source>
        <strain evidence="9 10">NSJ-34</strain>
    </source>
</reference>
<feature type="transmembrane region" description="Helical" evidence="7">
    <location>
        <begin position="21"/>
        <end position="48"/>
    </location>
</feature>
<feature type="transmembrane region" description="Helical" evidence="7">
    <location>
        <begin position="82"/>
        <end position="103"/>
    </location>
</feature>
<evidence type="ECO:0000313" key="10">
    <source>
        <dbReference type="Proteomes" id="UP000654573"/>
    </source>
</evidence>
<dbReference type="CDD" id="cd06261">
    <property type="entry name" value="TM_PBP2"/>
    <property type="match status" value="1"/>
</dbReference>
<feature type="transmembrane region" description="Helical" evidence="7">
    <location>
        <begin position="165"/>
        <end position="187"/>
    </location>
</feature>
<evidence type="ECO:0000256" key="5">
    <source>
        <dbReference type="ARBA" id="ARBA00022989"/>
    </source>
</evidence>
<keyword evidence="3" id="KW-1003">Cell membrane</keyword>
<accession>A0ABR7FFI4</accession>